<dbReference type="SUPFAM" id="SSF49854">
    <property type="entry name" value="Spermadhesin, CUB domain"/>
    <property type="match status" value="1"/>
</dbReference>
<dbReference type="Gene3D" id="2.10.50.10">
    <property type="entry name" value="Tumor Necrosis Factor Receptor, subunit A, domain 2"/>
    <property type="match status" value="3"/>
</dbReference>
<name>A0A0N8JVU7_SCLFO</name>
<dbReference type="FunFam" id="2.10.50.10:FF:000002">
    <property type="entry name" value="signal peptide, CUB and EGF-like domain-containing protein 2 isoform X1"/>
    <property type="match status" value="1"/>
</dbReference>
<evidence type="ECO:0000313" key="5">
    <source>
        <dbReference type="Proteomes" id="UP000034805"/>
    </source>
</evidence>
<accession>A0A0N8JVU7</accession>
<comment type="caution">
    <text evidence="4">The sequence shown here is derived from an EMBL/GenBank/DDBJ whole genome shotgun (WGS) entry which is preliminary data.</text>
</comment>
<dbReference type="Proteomes" id="UP000034805">
    <property type="component" value="Unassembled WGS sequence"/>
</dbReference>
<dbReference type="Pfam" id="PF07699">
    <property type="entry name" value="Ephrin_rec_like"/>
    <property type="match status" value="3"/>
</dbReference>
<evidence type="ECO:0000256" key="2">
    <source>
        <dbReference type="PROSITE-ProRule" id="PRU00059"/>
    </source>
</evidence>
<feature type="domain" description="CUB" evidence="3">
    <location>
        <begin position="236"/>
        <end position="289"/>
    </location>
</feature>
<dbReference type="InterPro" id="IPR009030">
    <property type="entry name" value="Growth_fac_rcpt_cys_sf"/>
</dbReference>
<dbReference type="Gene3D" id="2.60.120.290">
    <property type="entry name" value="Spermadhesin, CUB domain"/>
    <property type="match status" value="1"/>
</dbReference>
<dbReference type="PANTHER" id="PTHR24046:SF2">
    <property type="entry name" value="SIGNAL PEPTIDE, CUB AND EGF-LIKE DOMAIN-CONTAINING PROTEIN 3"/>
    <property type="match status" value="1"/>
</dbReference>
<dbReference type="SMART" id="SM00042">
    <property type="entry name" value="CUB"/>
    <property type="match status" value="1"/>
</dbReference>
<reference evidence="4 5" key="1">
    <citation type="submission" date="2015-08" db="EMBL/GenBank/DDBJ databases">
        <title>The genome of the Asian arowana (Scleropages formosus).</title>
        <authorList>
            <person name="Tan M.H."/>
            <person name="Gan H.M."/>
            <person name="Croft L.J."/>
            <person name="Austin C.M."/>
        </authorList>
    </citation>
    <scope>NUCLEOTIDE SEQUENCE [LARGE SCALE GENOMIC DNA]</scope>
    <source>
        <strain evidence="4">Aro1</strain>
    </source>
</reference>
<organism evidence="4 5">
    <name type="scientific">Scleropages formosus</name>
    <name type="common">Asian bonytongue</name>
    <name type="synonym">Osteoglossum formosum</name>
    <dbReference type="NCBI Taxonomy" id="113540"/>
    <lineage>
        <taxon>Eukaryota</taxon>
        <taxon>Metazoa</taxon>
        <taxon>Chordata</taxon>
        <taxon>Craniata</taxon>
        <taxon>Vertebrata</taxon>
        <taxon>Euteleostomi</taxon>
        <taxon>Actinopterygii</taxon>
        <taxon>Neopterygii</taxon>
        <taxon>Teleostei</taxon>
        <taxon>Osteoglossocephala</taxon>
        <taxon>Osteoglossomorpha</taxon>
        <taxon>Osteoglossiformes</taxon>
        <taxon>Osteoglossidae</taxon>
        <taxon>Scleropages</taxon>
    </lineage>
</organism>
<dbReference type="InterPro" id="IPR035914">
    <property type="entry name" value="Sperma_CUB_dom_sf"/>
</dbReference>
<proteinExistence type="predicted"/>
<dbReference type="FunFam" id="2.10.50.10:FF:000008">
    <property type="entry name" value="Signal peptide, CUB domain and EGF-like domain-containing 3"/>
    <property type="match status" value="1"/>
</dbReference>
<dbReference type="FunFam" id="2.10.50.10:FF:000006">
    <property type="entry name" value="Signal peptide, CUB domain and EGF like domain containing 3"/>
    <property type="match status" value="1"/>
</dbReference>
<keyword evidence="1" id="KW-1015">Disulfide bond</keyword>
<dbReference type="EMBL" id="JARO02012638">
    <property type="protein sequence ID" value="KPP59129.1"/>
    <property type="molecule type" value="Genomic_DNA"/>
</dbReference>
<comment type="caution">
    <text evidence="2">Lacks conserved residue(s) required for the propagation of feature annotation.</text>
</comment>
<dbReference type="InterPro" id="IPR000859">
    <property type="entry name" value="CUB_dom"/>
</dbReference>
<dbReference type="GO" id="GO:0009986">
    <property type="term" value="C:cell surface"/>
    <property type="evidence" value="ECO:0007669"/>
    <property type="project" value="TreeGrafter"/>
</dbReference>
<feature type="non-terminal residue" evidence="4">
    <location>
        <position position="1"/>
    </location>
</feature>
<dbReference type="InterPro" id="IPR052071">
    <property type="entry name" value="SCUB_EGF-like_domain"/>
</dbReference>
<dbReference type="SUPFAM" id="SSF57184">
    <property type="entry name" value="Growth factor receptor domain"/>
    <property type="match status" value="1"/>
</dbReference>
<dbReference type="GO" id="GO:0005615">
    <property type="term" value="C:extracellular space"/>
    <property type="evidence" value="ECO:0007669"/>
    <property type="project" value="TreeGrafter"/>
</dbReference>
<dbReference type="GO" id="GO:0007165">
    <property type="term" value="P:signal transduction"/>
    <property type="evidence" value="ECO:0007669"/>
    <property type="project" value="TreeGrafter"/>
</dbReference>
<dbReference type="Pfam" id="PF00431">
    <property type="entry name" value="CUB"/>
    <property type="match status" value="1"/>
</dbReference>
<dbReference type="SMART" id="SM01411">
    <property type="entry name" value="Ephrin_rec_like"/>
    <property type="match status" value="3"/>
</dbReference>
<dbReference type="AlphaFoldDB" id="A0A0N8JVU7"/>
<dbReference type="InterPro" id="IPR011641">
    <property type="entry name" value="Tyr-kin_ephrin_A/B_rcpt-like"/>
</dbReference>
<dbReference type="STRING" id="113540.ENSSFOP00015074218"/>
<sequence>DCNLSCQRQRTEQQIKAYIKALKKSINQERFLLRVAGLDYEVAQKRARPTGRAEEICGPGSEMQNGHCVRCMPGSYYHGGQQRCVQCPPGTFQEKEGQLSCDLCPGSDGHGPVGASNISSCAGQCPTGYFSSDGFKPCQPCTLGTYQPEPGRTLCFPCGGGLTTKREGASSFHDCEVKVQCSPGHYYNTTLHRCIRCPLGTYQTEFRQNYCISCPGNTTTDFDGATSVSQCKNRKCGGHMGEYTGYIESPNYPGNYPANVECTWNINPPSKRKILVVVPEIFLPSEDECGDVLDYERLVEDIVRDGRLYASENHQEILKDQKLIKTLFHVLAHPHTYFNYSARDSNDLLPRSFIRLIRSKVYDILRPYN</sequence>
<evidence type="ECO:0000256" key="1">
    <source>
        <dbReference type="ARBA" id="ARBA00023157"/>
    </source>
</evidence>
<dbReference type="PROSITE" id="PS01180">
    <property type="entry name" value="CUB"/>
    <property type="match status" value="1"/>
</dbReference>
<evidence type="ECO:0000259" key="3">
    <source>
        <dbReference type="PROSITE" id="PS01180"/>
    </source>
</evidence>
<dbReference type="PANTHER" id="PTHR24046">
    <property type="entry name" value="SIGNAL PEPTIDE, CUB AND EGF-LIKE DOMAIN-CONTAINING"/>
    <property type="match status" value="1"/>
</dbReference>
<gene>
    <name evidence="4" type="ORF">Z043_122982</name>
</gene>
<evidence type="ECO:0000313" key="4">
    <source>
        <dbReference type="EMBL" id="KPP59129.1"/>
    </source>
</evidence>
<protein>
    <recommendedName>
        <fullName evidence="3">CUB domain-containing protein</fullName>
    </recommendedName>
</protein>
<dbReference type="CDD" id="cd00041">
    <property type="entry name" value="CUB"/>
    <property type="match status" value="1"/>
</dbReference>